<keyword evidence="2" id="KW-1133">Transmembrane helix</keyword>
<dbReference type="Pfam" id="PF03137">
    <property type="entry name" value="OATP"/>
    <property type="match status" value="1"/>
</dbReference>
<dbReference type="PANTHER" id="PTHR11388">
    <property type="entry name" value="ORGANIC ANION TRANSPORTER"/>
    <property type="match status" value="1"/>
</dbReference>
<sequence>TVVATFAIATTHQQMMLRVVHFEHRTIAIGLTWTFLRLFGFIPGGILFGWIIDKSCLHWGEKCGLPTNCLVYDPTKQASIILALALICKFVATLACVFCYISYTPTDQSASLPTGDSREPL</sequence>
<evidence type="ECO:0000313" key="3">
    <source>
        <dbReference type="EMBL" id="GMR49026.1"/>
    </source>
</evidence>
<dbReference type="InterPro" id="IPR036259">
    <property type="entry name" value="MFS_trans_sf"/>
</dbReference>
<feature type="non-terminal residue" evidence="3">
    <location>
        <position position="121"/>
    </location>
</feature>
<reference evidence="4" key="1">
    <citation type="submission" date="2022-10" db="EMBL/GenBank/DDBJ databases">
        <title>Genome assembly of Pristionchus species.</title>
        <authorList>
            <person name="Yoshida K."/>
            <person name="Sommer R.J."/>
        </authorList>
    </citation>
    <scope>NUCLEOTIDE SEQUENCE [LARGE SCALE GENOMIC DNA]</scope>
    <source>
        <strain evidence="4">RS5460</strain>
    </source>
</reference>
<gene>
    <name evidence="3" type="ORF">PMAYCL1PPCAC_19221</name>
</gene>
<dbReference type="GO" id="GO:0043252">
    <property type="term" value="P:sodium-independent organic anion transport"/>
    <property type="evidence" value="ECO:0007669"/>
    <property type="project" value="TreeGrafter"/>
</dbReference>
<feature type="transmembrane region" description="Helical" evidence="2">
    <location>
        <begin position="27"/>
        <end position="52"/>
    </location>
</feature>
<comment type="caution">
    <text evidence="3">The sequence shown here is derived from an EMBL/GenBank/DDBJ whole genome shotgun (WGS) entry which is preliminary data.</text>
</comment>
<dbReference type="GO" id="GO:0016323">
    <property type="term" value="C:basolateral plasma membrane"/>
    <property type="evidence" value="ECO:0007669"/>
    <property type="project" value="TreeGrafter"/>
</dbReference>
<keyword evidence="2" id="KW-0472">Membrane</keyword>
<dbReference type="AlphaFoldDB" id="A0AAN5CQW3"/>
<proteinExistence type="predicted"/>
<feature type="non-terminal residue" evidence="3">
    <location>
        <position position="1"/>
    </location>
</feature>
<organism evidence="3 4">
    <name type="scientific">Pristionchus mayeri</name>
    <dbReference type="NCBI Taxonomy" id="1317129"/>
    <lineage>
        <taxon>Eukaryota</taxon>
        <taxon>Metazoa</taxon>
        <taxon>Ecdysozoa</taxon>
        <taxon>Nematoda</taxon>
        <taxon>Chromadorea</taxon>
        <taxon>Rhabditida</taxon>
        <taxon>Rhabditina</taxon>
        <taxon>Diplogasteromorpha</taxon>
        <taxon>Diplogasteroidea</taxon>
        <taxon>Neodiplogasteridae</taxon>
        <taxon>Pristionchus</taxon>
    </lineage>
</organism>
<keyword evidence="1" id="KW-1015">Disulfide bond</keyword>
<keyword evidence="2" id="KW-0812">Transmembrane</keyword>
<dbReference type="GO" id="GO:0015347">
    <property type="term" value="F:sodium-independent organic anion transmembrane transporter activity"/>
    <property type="evidence" value="ECO:0007669"/>
    <property type="project" value="TreeGrafter"/>
</dbReference>
<protein>
    <submittedName>
        <fullName evidence="3">Uncharacterized protein</fullName>
    </submittedName>
</protein>
<feature type="transmembrane region" description="Helical" evidence="2">
    <location>
        <begin position="80"/>
        <end position="103"/>
    </location>
</feature>
<evidence type="ECO:0000256" key="1">
    <source>
        <dbReference type="ARBA" id="ARBA00023157"/>
    </source>
</evidence>
<accession>A0AAN5CQW3</accession>
<dbReference type="EMBL" id="BTRK01000004">
    <property type="protein sequence ID" value="GMR49026.1"/>
    <property type="molecule type" value="Genomic_DNA"/>
</dbReference>
<name>A0AAN5CQW3_9BILA</name>
<dbReference type="Proteomes" id="UP001328107">
    <property type="component" value="Unassembled WGS sequence"/>
</dbReference>
<dbReference type="SUPFAM" id="SSF103473">
    <property type="entry name" value="MFS general substrate transporter"/>
    <property type="match status" value="1"/>
</dbReference>
<keyword evidence="4" id="KW-1185">Reference proteome</keyword>
<evidence type="ECO:0000313" key="4">
    <source>
        <dbReference type="Proteomes" id="UP001328107"/>
    </source>
</evidence>
<dbReference type="PANTHER" id="PTHR11388:SF100">
    <property type="entry name" value="SOLUTE CARRIER ORGANIC ANION TRANSPORTER FAMILY MEMBER 4A1"/>
    <property type="match status" value="1"/>
</dbReference>
<dbReference type="InterPro" id="IPR004156">
    <property type="entry name" value="OATP"/>
</dbReference>
<evidence type="ECO:0000256" key="2">
    <source>
        <dbReference type="SAM" id="Phobius"/>
    </source>
</evidence>